<dbReference type="EMBL" id="CP127295">
    <property type="protein sequence ID" value="WIY05632.1"/>
    <property type="molecule type" value="Genomic_DNA"/>
</dbReference>
<dbReference type="InterPro" id="IPR051013">
    <property type="entry name" value="MBL_superfamily_lactonases"/>
</dbReference>
<evidence type="ECO:0000259" key="5">
    <source>
        <dbReference type="SMART" id="SM00849"/>
    </source>
</evidence>
<reference evidence="6 7" key="1">
    <citation type="submission" date="2023-06" db="EMBL/GenBank/DDBJ databases">
        <authorList>
            <person name="Oyuntsetseg B."/>
            <person name="Kim S.B."/>
        </authorList>
    </citation>
    <scope>NUCLEOTIDE SEQUENCE [LARGE SCALE GENOMIC DNA]</scope>
    <source>
        <strain evidence="6 7">4-36</strain>
    </source>
</reference>
<dbReference type="CDD" id="cd07720">
    <property type="entry name" value="OPHC2-like_MBL-fold"/>
    <property type="match status" value="1"/>
</dbReference>
<name>A0A9Y2JY37_9PSEU</name>
<protein>
    <submittedName>
        <fullName evidence="6">MBL fold metallo-hydrolase</fullName>
    </submittedName>
</protein>
<dbReference type="Gene3D" id="3.60.15.10">
    <property type="entry name" value="Ribonuclease Z/Hydroxyacylglutathione hydrolase-like"/>
    <property type="match status" value="1"/>
</dbReference>
<dbReference type="AlphaFoldDB" id="A0A9Y2JY37"/>
<dbReference type="Pfam" id="PF00753">
    <property type="entry name" value="Lactamase_B"/>
    <property type="match status" value="1"/>
</dbReference>
<dbReference type="RefSeq" id="WP_286001915.1">
    <property type="nucleotide sequence ID" value="NZ_CP127295.1"/>
</dbReference>
<dbReference type="PANTHER" id="PTHR42978">
    <property type="entry name" value="QUORUM-QUENCHING LACTONASE YTNP-RELATED-RELATED"/>
    <property type="match status" value="1"/>
</dbReference>
<comment type="similarity">
    <text evidence="1">Belongs to the metallo-beta-lactamase superfamily.</text>
</comment>
<dbReference type="Proteomes" id="UP001239397">
    <property type="component" value="Chromosome"/>
</dbReference>
<evidence type="ECO:0000256" key="2">
    <source>
        <dbReference type="ARBA" id="ARBA00022723"/>
    </source>
</evidence>
<dbReference type="InterPro" id="IPR001279">
    <property type="entry name" value="Metallo-B-lactamas"/>
</dbReference>
<proteinExistence type="inferred from homology"/>
<keyword evidence="3" id="KW-0378">Hydrolase</keyword>
<feature type="domain" description="Metallo-beta-lactamase" evidence="5">
    <location>
        <begin position="47"/>
        <end position="258"/>
    </location>
</feature>
<evidence type="ECO:0000256" key="4">
    <source>
        <dbReference type="ARBA" id="ARBA00022833"/>
    </source>
</evidence>
<dbReference type="GO" id="GO:0046872">
    <property type="term" value="F:metal ion binding"/>
    <property type="evidence" value="ECO:0007669"/>
    <property type="project" value="UniProtKB-KW"/>
</dbReference>
<keyword evidence="4" id="KW-0862">Zinc</keyword>
<accession>A0A9Y2JY37</accession>
<dbReference type="KEGG" id="amog:QRX60_17915"/>
<keyword evidence="2" id="KW-0479">Metal-binding</keyword>
<organism evidence="6 7">
    <name type="scientific">Amycolatopsis mongoliensis</name>
    <dbReference type="NCBI Taxonomy" id="715475"/>
    <lineage>
        <taxon>Bacteria</taxon>
        <taxon>Bacillati</taxon>
        <taxon>Actinomycetota</taxon>
        <taxon>Actinomycetes</taxon>
        <taxon>Pseudonocardiales</taxon>
        <taxon>Pseudonocardiaceae</taxon>
        <taxon>Amycolatopsis</taxon>
    </lineage>
</organism>
<sequence>MQRITVGGYTIEALTDGLVRLPTPFFPGLDPAEHSGVLDPDGTVHVPVGGFLVRGRGRTILVDAGFGPREMGYPDGMAPAGGDPAPMGVGGDLLTALGGAGVRPEDVDTVFVTHLHSDHVGWLAPEGTPAFGQARIVHGAADWQPLIGGLPHDDWSRIGLEAVRAAGSIEAIHGDAVALAPGITARHTPGHTPGHYVLDVEADDERLVLLGDVIHTPVQLRDDRVRFIGDHDPDEAARTRQRWLAEIAGTSTVIAAAHFPGMEFLRLDPDRTPRAV</sequence>
<keyword evidence="7" id="KW-1185">Reference proteome</keyword>
<gene>
    <name evidence="6" type="ORF">QRX60_17915</name>
</gene>
<dbReference type="SUPFAM" id="SSF56281">
    <property type="entry name" value="Metallo-hydrolase/oxidoreductase"/>
    <property type="match status" value="1"/>
</dbReference>
<evidence type="ECO:0000313" key="7">
    <source>
        <dbReference type="Proteomes" id="UP001239397"/>
    </source>
</evidence>
<dbReference type="GO" id="GO:0016787">
    <property type="term" value="F:hydrolase activity"/>
    <property type="evidence" value="ECO:0007669"/>
    <property type="project" value="UniProtKB-KW"/>
</dbReference>
<dbReference type="InterPro" id="IPR036866">
    <property type="entry name" value="RibonucZ/Hydroxyglut_hydro"/>
</dbReference>
<evidence type="ECO:0000256" key="1">
    <source>
        <dbReference type="ARBA" id="ARBA00007749"/>
    </source>
</evidence>
<dbReference type="PANTHER" id="PTHR42978:SF6">
    <property type="entry name" value="QUORUM-QUENCHING LACTONASE YTNP-RELATED"/>
    <property type="match status" value="1"/>
</dbReference>
<evidence type="ECO:0000313" key="6">
    <source>
        <dbReference type="EMBL" id="WIY05632.1"/>
    </source>
</evidence>
<evidence type="ECO:0000256" key="3">
    <source>
        <dbReference type="ARBA" id="ARBA00022801"/>
    </source>
</evidence>
<dbReference type="SMART" id="SM00849">
    <property type="entry name" value="Lactamase_B"/>
    <property type="match status" value="1"/>
</dbReference>